<keyword evidence="1 3" id="KW-0489">Methyltransferase</keyword>
<dbReference type="Gene3D" id="3.40.50.150">
    <property type="entry name" value="Vaccinia Virus protein VP39"/>
    <property type="match status" value="1"/>
</dbReference>
<accession>A0A850H9L9</accession>
<dbReference type="RefSeq" id="WP_176266070.1">
    <property type="nucleotide sequence ID" value="NZ_JABWGV010000001.1"/>
</dbReference>
<proteinExistence type="predicted"/>
<dbReference type="Proteomes" id="UP000561438">
    <property type="component" value="Unassembled WGS sequence"/>
</dbReference>
<dbReference type="PANTHER" id="PTHR13090">
    <property type="entry name" value="ARGININE-HYDROXYLASE NDUFAF5, MITOCHONDRIAL"/>
    <property type="match status" value="1"/>
</dbReference>
<dbReference type="PANTHER" id="PTHR13090:SF1">
    <property type="entry name" value="ARGININE-HYDROXYLASE NDUFAF5, MITOCHONDRIAL"/>
    <property type="match status" value="1"/>
</dbReference>
<evidence type="ECO:0000256" key="1">
    <source>
        <dbReference type="ARBA" id="ARBA00022603"/>
    </source>
</evidence>
<reference evidence="3 4" key="1">
    <citation type="submission" date="2020-06" db="EMBL/GenBank/DDBJ databases">
        <title>Altererythrobacter sp. HHU K3-1.</title>
        <authorList>
            <person name="Zhang D."/>
            <person name="Xue H."/>
        </authorList>
    </citation>
    <scope>NUCLEOTIDE SEQUENCE [LARGE SCALE GENOMIC DNA]</scope>
    <source>
        <strain evidence="3 4">HHU K3-1</strain>
    </source>
</reference>
<dbReference type="SUPFAM" id="SSF53335">
    <property type="entry name" value="S-adenosyl-L-methionine-dependent methyltransferases"/>
    <property type="match status" value="1"/>
</dbReference>
<dbReference type="InterPro" id="IPR050602">
    <property type="entry name" value="Malonyl-ACP_OMT"/>
</dbReference>
<comment type="caution">
    <text evidence="3">The sequence shown here is derived from an EMBL/GenBank/DDBJ whole genome shotgun (WGS) entry which is preliminary data.</text>
</comment>
<dbReference type="GO" id="GO:0032259">
    <property type="term" value="P:methylation"/>
    <property type="evidence" value="ECO:0007669"/>
    <property type="project" value="UniProtKB-KW"/>
</dbReference>
<sequence length="250" mass="27042">MNEDTAPPSIFSAARRSAVYRRAVSRQAANPEAARFLFEEVGEDVAERLAFMQRNPQRALVIGDAGGVIAGRLRAPGREITTRGPHDLDEERPFDAGQFDLIVNIGTLASVNDLPGALIHYRTALASGGLFMASLIGAGSLPMLRSAMLAADADRPAPRIHPMIDTGVASALLARAAFARHVIDSHTLKVGYRSLDRLIADMRDHGMGSTMRQATPPLSRQALTRLQQAFPAGNPTYETFELITLTGWKD</sequence>
<dbReference type="AlphaFoldDB" id="A0A850H9L9"/>
<keyword evidence="2 3" id="KW-0808">Transferase</keyword>
<dbReference type="InterPro" id="IPR029063">
    <property type="entry name" value="SAM-dependent_MTases_sf"/>
</dbReference>
<organism evidence="3 4">
    <name type="scientific">Qipengyuania atrilutea</name>
    <dbReference type="NCBI Taxonomy" id="2744473"/>
    <lineage>
        <taxon>Bacteria</taxon>
        <taxon>Pseudomonadati</taxon>
        <taxon>Pseudomonadota</taxon>
        <taxon>Alphaproteobacteria</taxon>
        <taxon>Sphingomonadales</taxon>
        <taxon>Erythrobacteraceae</taxon>
        <taxon>Qipengyuania</taxon>
    </lineage>
</organism>
<evidence type="ECO:0000256" key="2">
    <source>
        <dbReference type="ARBA" id="ARBA00022679"/>
    </source>
</evidence>
<keyword evidence="4" id="KW-1185">Reference proteome</keyword>
<protein>
    <submittedName>
        <fullName evidence="3">Methyltransferase domain-containing protein</fullName>
    </submittedName>
</protein>
<evidence type="ECO:0000313" key="3">
    <source>
        <dbReference type="EMBL" id="NVD43769.1"/>
    </source>
</evidence>
<evidence type="ECO:0000313" key="4">
    <source>
        <dbReference type="Proteomes" id="UP000561438"/>
    </source>
</evidence>
<name>A0A850H9L9_9SPHN</name>
<dbReference type="EMBL" id="JABWGV010000001">
    <property type="protein sequence ID" value="NVD43769.1"/>
    <property type="molecule type" value="Genomic_DNA"/>
</dbReference>
<gene>
    <name evidence="3" type="ORF">HUV48_01900</name>
</gene>
<dbReference type="GO" id="GO:0008168">
    <property type="term" value="F:methyltransferase activity"/>
    <property type="evidence" value="ECO:0007669"/>
    <property type="project" value="UniProtKB-KW"/>
</dbReference>